<name>A0A4Q7JEY0_9PSEU</name>
<proteinExistence type="predicted"/>
<organism evidence="2 3">
    <name type="scientific">Amycolatopsis suaedae</name>
    <dbReference type="NCBI Taxonomy" id="2510978"/>
    <lineage>
        <taxon>Bacteria</taxon>
        <taxon>Bacillati</taxon>
        <taxon>Actinomycetota</taxon>
        <taxon>Actinomycetes</taxon>
        <taxon>Pseudonocardiales</taxon>
        <taxon>Pseudonocardiaceae</taxon>
        <taxon>Amycolatopsis</taxon>
    </lineage>
</organism>
<dbReference type="Proteomes" id="UP000292003">
    <property type="component" value="Unassembled WGS sequence"/>
</dbReference>
<evidence type="ECO:0000256" key="1">
    <source>
        <dbReference type="SAM" id="MobiDB-lite"/>
    </source>
</evidence>
<comment type="caution">
    <text evidence="2">The sequence shown here is derived from an EMBL/GenBank/DDBJ whole genome shotgun (WGS) entry which is preliminary data.</text>
</comment>
<protein>
    <submittedName>
        <fullName evidence="2">Uncharacterized protein</fullName>
    </submittedName>
</protein>
<reference evidence="2 3" key="1">
    <citation type="submission" date="2019-02" db="EMBL/GenBank/DDBJ databases">
        <title>Draft genome sequence of Amycolatopsis sp. 8-3EHSu isolated from roots of Suaeda maritima.</title>
        <authorList>
            <person name="Duangmal K."/>
            <person name="Chantavorakit T."/>
        </authorList>
    </citation>
    <scope>NUCLEOTIDE SEQUENCE [LARGE SCALE GENOMIC DNA]</scope>
    <source>
        <strain evidence="2 3">8-3EHSu</strain>
    </source>
</reference>
<evidence type="ECO:0000313" key="3">
    <source>
        <dbReference type="Proteomes" id="UP000292003"/>
    </source>
</evidence>
<accession>A0A4Q7JEY0</accession>
<dbReference type="AlphaFoldDB" id="A0A4Q7JEY0"/>
<feature type="compositionally biased region" description="Pro residues" evidence="1">
    <location>
        <begin position="329"/>
        <end position="338"/>
    </location>
</feature>
<sequence length="338" mass="37049">MALTDLGPKDMQALYDRVAPKIRAEFPHDNDSISNEEIGILIPMNEWLKYALDGDVELFAAPGATDPDGALFHKRKAFTDARATLQTIRTKVTSHWAGEASDQFDKYLSLVETHLDHFIGDGTSASNPVGYLPQASAVLDMIFAVEVAFKNDLRELVLSAEKAVERMDDVAVDYRPALIFCGKLALIVAKQIPKADLVIEVAQLMWETADMPSLEAGTPNGPGERVEITGRLIIDVMRSFYQALTQVVEGYQASLAALHKHLDDVLEFVDDAKLSELSLSDVVPKWPDHEGKSLKDLLSLGETLEVPEINDRAAEEKAPPMPREKEEPAGPPGGPGPR</sequence>
<gene>
    <name evidence="2" type="ORF">EWH70_01205</name>
</gene>
<dbReference type="OrthoDB" id="3625512at2"/>
<feature type="region of interest" description="Disordered" evidence="1">
    <location>
        <begin position="305"/>
        <end position="338"/>
    </location>
</feature>
<dbReference type="EMBL" id="SFCC01000001">
    <property type="protein sequence ID" value="RZQ65736.1"/>
    <property type="molecule type" value="Genomic_DNA"/>
</dbReference>
<dbReference type="RefSeq" id="WP_130473305.1">
    <property type="nucleotide sequence ID" value="NZ_SFCC01000001.1"/>
</dbReference>
<evidence type="ECO:0000313" key="2">
    <source>
        <dbReference type="EMBL" id="RZQ65736.1"/>
    </source>
</evidence>
<feature type="compositionally biased region" description="Basic and acidic residues" evidence="1">
    <location>
        <begin position="309"/>
        <end position="328"/>
    </location>
</feature>
<keyword evidence="3" id="KW-1185">Reference proteome</keyword>